<reference evidence="2 3" key="1">
    <citation type="submission" date="2017-08" db="EMBL/GenBank/DDBJ databases">
        <title>Complete Genome Sequence of Bacillus kochii Oregon-R-modENCODE STRAIN BDGP4, isolated from Drosophila melanogaster gut.</title>
        <authorList>
            <person name="Wan K.H."/>
            <person name="Yu C."/>
            <person name="Park S."/>
            <person name="Hammonds A.S."/>
            <person name="Booth B.W."/>
            <person name="Celniker S.E."/>
        </authorList>
    </citation>
    <scope>NUCLEOTIDE SEQUENCE [LARGE SCALE GENOMIC DNA]</scope>
    <source>
        <strain evidence="2 3">BDGP4</strain>
    </source>
</reference>
<dbReference type="SUPFAM" id="SSF109854">
    <property type="entry name" value="DinB/YfiT-like putative metalloenzymes"/>
    <property type="match status" value="1"/>
</dbReference>
<dbReference type="Gene3D" id="1.20.120.450">
    <property type="entry name" value="dinb family like domain"/>
    <property type="match status" value="1"/>
</dbReference>
<feature type="domain" description="DinB-like" evidence="1">
    <location>
        <begin position="15"/>
        <end position="150"/>
    </location>
</feature>
<keyword evidence="3" id="KW-1185">Reference proteome</keyword>
<dbReference type="AlphaFoldDB" id="A0A248TFY7"/>
<dbReference type="InterPro" id="IPR034660">
    <property type="entry name" value="DinB/YfiT-like"/>
</dbReference>
<dbReference type="InterPro" id="IPR024775">
    <property type="entry name" value="DinB-like"/>
</dbReference>
<gene>
    <name evidence="2" type="ORF">CKF48_07015</name>
</gene>
<accession>A0A248TFY7</accession>
<evidence type="ECO:0000313" key="3">
    <source>
        <dbReference type="Proteomes" id="UP000215137"/>
    </source>
</evidence>
<name>A0A248TFY7_9BACI</name>
<sequence>MRGDTVQSQKQAMIRHHEQFIKFIESIPTSHWRKEINEGKWSVAEVVGHFIPWDEFILKKRLPFVLLHLPLPKAPSAEEMNPTAAEAARNQSQETIIAELLVKRKLIIERISKIPDSYWQKPLIIGNKKISLYDYLIGLAAHDEHHMKQISAIL</sequence>
<dbReference type="KEGG" id="bko:CKF48_07015"/>
<evidence type="ECO:0000313" key="2">
    <source>
        <dbReference type="EMBL" id="ASV67103.1"/>
    </source>
</evidence>
<dbReference type="Proteomes" id="UP000215137">
    <property type="component" value="Chromosome"/>
</dbReference>
<dbReference type="Pfam" id="PF12867">
    <property type="entry name" value="DinB_2"/>
    <property type="match status" value="1"/>
</dbReference>
<organism evidence="2 3">
    <name type="scientific">Cytobacillus kochii</name>
    <dbReference type="NCBI Taxonomy" id="859143"/>
    <lineage>
        <taxon>Bacteria</taxon>
        <taxon>Bacillati</taxon>
        <taxon>Bacillota</taxon>
        <taxon>Bacilli</taxon>
        <taxon>Bacillales</taxon>
        <taxon>Bacillaceae</taxon>
        <taxon>Cytobacillus</taxon>
    </lineage>
</organism>
<protein>
    <recommendedName>
        <fullName evidence="1">DinB-like domain-containing protein</fullName>
    </recommendedName>
</protein>
<evidence type="ECO:0000259" key="1">
    <source>
        <dbReference type="Pfam" id="PF12867"/>
    </source>
</evidence>
<proteinExistence type="predicted"/>
<dbReference type="EMBL" id="CP022983">
    <property type="protein sequence ID" value="ASV67103.1"/>
    <property type="molecule type" value="Genomic_DNA"/>
</dbReference>